<organism evidence="3 4">
    <name type="scientific">Xenoophorus captivus</name>
    <dbReference type="NCBI Taxonomy" id="1517983"/>
    <lineage>
        <taxon>Eukaryota</taxon>
        <taxon>Metazoa</taxon>
        <taxon>Chordata</taxon>
        <taxon>Craniata</taxon>
        <taxon>Vertebrata</taxon>
        <taxon>Euteleostomi</taxon>
        <taxon>Actinopterygii</taxon>
        <taxon>Neopterygii</taxon>
        <taxon>Teleostei</taxon>
        <taxon>Neoteleostei</taxon>
        <taxon>Acanthomorphata</taxon>
        <taxon>Ovalentaria</taxon>
        <taxon>Atherinomorphae</taxon>
        <taxon>Cyprinodontiformes</taxon>
        <taxon>Goodeidae</taxon>
        <taxon>Xenoophorus</taxon>
    </lineage>
</organism>
<proteinExistence type="predicted"/>
<keyword evidence="2" id="KW-0812">Transmembrane</keyword>
<evidence type="ECO:0000256" key="1">
    <source>
        <dbReference type="SAM" id="MobiDB-lite"/>
    </source>
</evidence>
<feature type="non-terminal residue" evidence="3">
    <location>
        <position position="1"/>
    </location>
</feature>
<dbReference type="EMBL" id="JAHRIN010068335">
    <property type="protein sequence ID" value="MEQ2215452.1"/>
    <property type="molecule type" value="Genomic_DNA"/>
</dbReference>
<evidence type="ECO:0000313" key="3">
    <source>
        <dbReference type="EMBL" id="MEQ2215452.1"/>
    </source>
</evidence>
<feature type="region of interest" description="Disordered" evidence="1">
    <location>
        <begin position="123"/>
        <end position="159"/>
    </location>
</feature>
<gene>
    <name evidence="3" type="ORF">XENOCAPTIV_001233</name>
</gene>
<dbReference type="Proteomes" id="UP001434883">
    <property type="component" value="Unassembled WGS sequence"/>
</dbReference>
<evidence type="ECO:0000313" key="4">
    <source>
        <dbReference type="Proteomes" id="UP001434883"/>
    </source>
</evidence>
<comment type="caution">
    <text evidence="3">The sequence shown here is derived from an EMBL/GenBank/DDBJ whole genome shotgun (WGS) entry which is preliminary data.</text>
</comment>
<feature type="compositionally biased region" description="Polar residues" evidence="1">
    <location>
        <begin position="226"/>
        <end position="254"/>
    </location>
</feature>
<keyword evidence="2" id="KW-0472">Membrane</keyword>
<feature type="compositionally biased region" description="Acidic residues" evidence="1">
    <location>
        <begin position="175"/>
        <end position="191"/>
    </location>
</feature>
<feature type="region of interest" description="Disordered" evidence="1">
    <location>
        <begin position="172"/>
        <end position="191"/>
    </location>
</feature>
<keyword evidence="2" id="KW-1133">Transmembrane helix</keyword>
<feature type="transmembrane region" description="Helical" evidence="2">
    <location>
        <begin position="26"/>
        <end position="47"/>
    </location>
</feature>
<accession>A0ABV0S7E2</accession>
<reference evidence="3 4" key="1">
    <citation type="submission" date="2021-06" db="EMBL/GenBank/DDBJ databases">
        <authorList>
            <person name="Palmer J.M."/>
        </authorList>
    </citation>
    <scope>NUCLEOTIDE SEQUENCE [LARGE SCALE GENOMIC DNA]</scope>
    <source>
        <strain evidence="3 4">XC_2019</strain>
        <tissue evidence="3">Muscle</tissue>
    </source>
</reference>
<evidence type="ECO:0000256" key="2">
    <source>
        <dbReference type="SAM" id="Phobius"/>
    </source>
</evidence>
<feature type="region of interest" description="Disordered" evidence="1">
    <location>
        <begin position="226"/>
        <end position="263"/>
    </location>
</feature>
<feature type="compositionally biased region" description="Polar residues" evidence="1">
    <location>
        <begin position="128"/>
        <end position="158"/>
    </location>
</feature>
<keyword evidence="4" id="KW-1185">Reference proteome</keyword>
<sequence>LTSQMMDVSDKRGTLSQISEVVKQPAFIAGIGATCWLILMIFSVWLYRHRKKRSGLSSTYTGIRKGVFFDCFRLAHERMNVLMFEEIRQAHMSPYHMPPHSSFRPTLRTRWLLVAGSEGMIHPKTIPYNRTRNHSTGGSHQSSDKGSNSTSDLSNGQQDGAEHFAHTYCSILDTDGPEENEEQVDEETEAELSENLYNRSQHHLKHKHQPYHISPHKMLLQGLEQTPASSTGDLDRSVTGSMVNSWGSASEDNISSGRSSVVSTSEGSFFTDGDFNQAVASSRDIVGLHMCRHSEVPGETDVLFVLHPAPMFYSSLVSF</sequence>
<name>A0ABV0S7E2_9TELE</name>
<protein>
    <submittedName>
        <fullName evidence="3">Uncharacterized protein</fullName>
    </submittedName>
</protein>